<comment type="caution">
    <text evidence="23">The sequence shown here is derived from an EMBL/GenBank/DDBJ whole genome shotgun (WGS) entry which is preliminary data.</text>
</comment>
<evidence type="ECO:0000256" key="9">
    <source>
        <dbReference type="ARBA" id="ARBA00022692"/>
    </source>
</evidence>
<feature type="transmembrane region" description="Helical" evidence="20">
    <location>
        <begin position="861"/>
        <end position="884"/>
    </location>
</feature>
<comment type="catalytic activity">
    <reaction evidence="17">
        <text>4 Fe(II)-[cytochrome c] + O2 + 8 H(+)(in) = 4 Fe(III)-[cytochrome c] + 2 H2O + 4 H(+)(out)</text>
        <dbReference type="Rhea" id="RHEA:11436"/>
        <dbReference type="Rhea" id="RHEA-COMP:10350"/>
        <dbReference type="Rhea" id="RHEA-COMP:14399"/>
        <dbReference type="ChEBI" id="CHEBI:15377"/>
        <dbReference type="ChEBI" id="CHEBI:15378"/>
        <dbReference type="ChEBI" id="CHEBI:15379"/>
        <dbReference type="ChEBI" id="CHEBI:29033"/>
        <dbReference type="ChEBI" id="CHEBI:29034"/>
        <dbReference type="EC" id="7.1.1.9"/>
    </reaction>
</comment>
<dbReference type="PANTHER" id="PTHR10422:SF35">
    <property type="entry name" value="CYTOCHROME BO(3) UBIQUINOL OXIDASE SUBUNIT 1"/>
    <property type="match status" value="1"/>
</dbReference>
<evidence type="ECO:0000256" key="20">
    <source>
        <dbReference type="SAM" id="Phobius"/>
    </source>
</evidence>
<dbReference type="InterPro" id="IPR023615">
    <property type="entry name" value="Cyt_c_Oxase_su1_BS"/>
</dbReference>
<evidence type="ECO:0000256" key="13">
    <source>
        <dbReference type="ARBA" id="ARBA00022989"/>
    </source>
</evidence>
<feature type="transmembrane region" description="Helical" evidence="20">
    <location>
        <begin position="520"/>
        <end position="540"/>
    </location>
</feature>
<dbReference type="InterPro" id="IPR000883">
    <property type="entry name" value="Cyt_C_Oxase_1"/>
</dbReference>
<keyword evidence="11" id="KW-1278">Translocase</keyword>
<comment type="similarity">
    <text evidence="3 18">Belongs to the heme-copper respiratory oxidase family.</text>
</comment>
<reference evidence="23 24" key="1">
    <citation type="journal article" date="2020" name="Syst. Appl. Microbiol.">
        <title>Alienimonas chondri sp. nov., a novel planctomycete isolated from the biofilm of the red alga Chondrus crispus.</title>
        <authorList>
            <person name="Vitorino I."/>
            <person name="Albuquerque L."/>
            <person name="Wiegand S."/>
            <person name="Kallscheuer N."/>
            <person name="da Costa M.S."/>
            <person name="Lobo-da-Cunha A."/>
            <person name="Jogler C."/>
            <person name="Lage O.M."/>
        </authorList>
    </citation>
    <scope>NUCLEOTIDE SEQUENCE [LARGE SCALE GENOMIC DNA]</scope>
    <source>
        <strain evidence="23 24">LzC2</strain>
    </source>
</reference>
<evidence type="ECO:0000256" key="19">
    <source>
        <dbReference type="SAM" id="MobiDB-lite"/>
    </source>
</evidence>
<dbReference type="CDD" id="cd01662">
    <property type="entry name" value="Ubiquinol_Oxidase_I"/>
    <property type="match status" value="1"/>
</dbReference>
<dbReference type="InterPro" id="IPR035973">
    <property type="entry name" value="Cyt_c_oxidase_su3-like_sf"/>
</dbReference>
<dbReference type="InterPro" id="IPR013833">
    <property type="entry name" value="Cyt_c_oxidase_su3_a-hlx"/>
</dbReference>
<evidence type="ECO:0000313" key="24">
    <source>
        <dbReference type="Proteomes" id="UP000609651"/>
    </source>
</evidence>
<comment type="subcellular location">
    <subcellularLocation>
        <location evidence="1">Cell membrane</location>
        <topology evidence="1">Multi-pass membrane protein</topology>
    </subcellularLocation>
</comment>
<evidence type="ECO:0000256" key="12">
    <source>
        <dbReference type="ARBA" id="ARBA00022982"/>
    </source>
</evidence>
<feature type="transmembrane region" description="Helical" evidence="20">
    <location>
        <begin position="480"/>
        <end position="500"/>
    </location>
</feature>
<evidence type="ECO:0000256" key="10">
    <source>
        <dbReference type="ARBA" id="ARBA00022723"/>
    </source>
</evidence>
<evidence type="ECO:0000256" key="6">
    <source>
        <dbReference type="ARBA" id="ARBA00022475"/>
    </source>
</evidence>
<feature type="transmembrane region" description="Helical" evidence="20">
    <location>
        <begin position="84"/>
        <end position="106"/>
    </location>
</feature>
<feature type="transmembrane region" description="Helical" evidence="20">
    <location>
        <begin position="126"/>
        <end position="150"/>
    </location>
</feature>
<name>A0ABX1VCA2_9PLAN</name>
<dbReference type="EC" id="7.1.1.9" evidence="4"/>
<keyword evidence="5 18" id="KW-0813">Transport</keyword>
<evidence type="ECO:0000256" key="5">
    <source>
        <dbReference type="ARBA" id="ARBA00022448"/>
    </source>
</evidence>
<feature type="transmembrane region" description="Helical" evidence="20">
    <location>
        <begin position="310"/>
        <end position="329"/>
    </location>
</feature>
<dbReference type="Gene3D" id="1.20.210.10">
    <property type="entry name" value="Cytochrome c oxidase-like, subunit I domain"/>
    <property type="match status" value="1"/>
</dbReference>
<feature type="transmembrane region" description="Helical" evidence="20">
    <location>
        <begin position="635"/>
        <end position="656"/>
    </location>
</feature>
<dbReference type="Pfam" id="PF00115">
    <property type="entry name" value="COX1"/>
    <property type="match status" value="1"/>
</dbReference>
<feature type="domain" description="Heme-copper oxidase subunit III family profile" evidence="21">
    <location>
        <begin position="708"/>
        <end position="882"/>
    </location>
</feature>
<proteinExistence type="inferred from homology"/>
<dbReference type="PRINTS" id="PR01165">
    <property type="entry name" value="CYCOXIDASEI"/>
</dbReference>
<evidence type="ECO:0000256" key="1">
    <source>
        <dbReference type="ARBA" id="ARBA00004651"/>
    </source>
</evidence>
<feature type="transmembrane region" description="Helical" evidence="20">
    <location>
        <begin position="705"/>
        <end position="729"/>
    </location>
</feature>
<evidence type="ECO:0000259" key="21">
    <source>
        <dbReference type="PROSITE" id="PS50253"/>
    </source>
</evidence>
<gene>
    <name evidence="23" type="ORF">LzC2_14090</name>
</gene>
<keyword evidence="12 18" id="KW-0249">Electron transport</keyword>
<keyword evidence="8 18" id="KW-0679">Respiratory chain</keyword>
<keyword evidence="14" id="KW-0408">Iron</keyword>
<keyword evidence="16 20" id="KW-0472">Membrane</keyword>
<keyword evidence="9 18" id="KW-0812">Transmembrane</keyword>
<feature type="transmembrane region" description="Helical" evidence="20">
    <location>
        <begin position="813"/>
        <end position="840"/>
    </location>
</feature>
<keyword evidence="6" id="KW-1003">Cell membrane</keyword>
<sequence>MSDGPDSHGPGPIPEERDGDPNREAGGLPERHRVRPERERPGDVDPLPEAPPKEVREGQERRLMNAWRTPKGWRYWSAVNNSEVGLWYTLAAFAFFLFGGVLALLMRVQLAFPENDFLSADRYNQVFTLHGSVMMFLFAVPIFEAFSILILPQMLGARDLPFPRLSAFGFWCYLIGGTFVCGSIFFDAAPKGGWFMYPPMTTDYQPGVGADIWLLGLSFIEIASIAAAVELIVGALKCRPPGMRVNLMPLYSWYILVVGAMILFAFPPLIAGDILLEMERAFDWPFFDPARGGDPVLWQHLFWIFGHPEVYIVFLPSVALMAMIVPTFARTPIVGYSWVVLAAVGTGFLSFGLWVHHMFTIGLPGVSIGIFSAASMAVAIPTGVQLFCFLATLLVGKAAGRSAAMLFILASLVTFVAGGLTGVMVAVAPFDFQAHDTYFVVGHLHYVLVGGTIFPIVGGFYYFYPLASGGKRLSERLGRIAFWLLLIGFNVTFLPMHWSGLRGMPRRVYTYPAGLGVDTLNLISSCGAFLLAAGFLVFVWDVLRPKGKEPTVPRNLWNAGTLEWLAEIPDRPWGVRSIPEIDSRYPLWDQPNFVRDVDEGRFYVPDAKEELRETLVTSVIDAQPQQCLRVPGPSFLPALAALFTGGLFIFATYHWWWWAGGSGLLGLGTILVWLWTGAARIPEKESKDVGLGLTLPIYLSGPQAVGWWAMTITMIGDMTAFISLVFGYLFYWTVHPEFPPAGLADPDRLLLLIGGGASIAAWGATLLARRWNRQDRAAAFYIAAGAAVSLALGGAAALTAAPWRAGLDPTEHVYPAIVWVLAGWTVLHVLTGVIMQLYCVARRLAGRMTARYDADLCNVTLYWHFLALTVAITTATLAGFPLLAGTLP</sequence>
<dbReference type="InterPro" id="IPR014241">
    <property type="entry name" value="Cyt_c_oxidase_su1_bac"/>
</dbReference>
<feature type="domain" description="Cytochrome oxidase subunit I profile" evidence="22">
    <location>
        <begin position="67"/>
        <end position="594"/>
    </location>
</feature>
<feature type="region of interest" description="Disordered" evidence="19">
    <location>
        <begin position="1"/>
        <end position="58"/>
    </location>
</feature>
<feature type="transmembrane region" description="Helical" evidence="20">
    <location>
        <begin position="749"/>
        <end position="768"/>
    </location>
</feature>
<organism evidence="23 24">
    <name type="scientific">Alienimonas chondri</name>
    <dbReference type="NCBI Taxonomy" id="2681879"/>
    <lineage>
        <taxon>Bacteria</taxon>
        <taxon>Pseudomonadati</taxon>
        <taxon>Planctomycetota</taxon>
        <taxon>Planctomycetia</taxon>
        <taxon>Planctomycetales</taxon>
        <taxon>Planctomycetaceae</taxon>
        <taxon>Alienimonas</taxon>
    </lineage>
</organism>
<evidence type="ECO:0000256" key="3">
    <source>
        <dbReference type="ARBA" id="ARBA00009578"/>
    </source>
</evidence>
<evidence type="ECO:0000313" key="23">
    <source>
        <dbReference type="EMBL" id="NNJ25339.1"/>
    </source>
</evidence>
<evidence type="ECO:0000256" key="7">
    <source>
        <dbReference type="ARBA" id="ARBA00022617"/>
    </source>
</evidence>
<accession>A0ABX1VCA2</accession>
<keyword evidence="10" id="KW-0479">Metal-binding</keyword>
<feature type="transmembrane region" description="Helical" evidence="20">
    <location>
        <begin position="248"/>
        <end position="270"/>
    </location>
</feature>
<dbReference type="SUPFAM" id="SSF81452">
    <property type="entry name" value="Cytochrome c oxidase subunit III-like"/>
    <property type="match status" value="1"/>
</dbReference>
<dbReference type="NCBIfam" id="TIGR02891">
    <property type="entry name" value="CtaD_CoxA"/>
    <property type="match status" value="1"/>
</dbReference>
<evidence type="ECO:0000256" key="15">
    <source>
        <dbReference type="ARBA" id="ARBA00023008"/>
    </source>
</evidence>
<dbReference type="PROSITE" id="PS50253">
    <property type="entry name" value="COX3"/>
    <property type="match status" value="1"/>
</dbReference>
<dbReference type="Proteomes" id="UP000609651">
    <property type="component" value="Unassembled WGS sequence"/>
</dbReference>
<keyword evidence="7 18" id="KW-0349">Heme</keyword>
<dbReference type="Gene3D" id="1.20.120.80">
    <property type="entry name" value="Cytochrome c oxidase, subunit III, four-helix bundle"/>
    <property type="match status" value="1"/>
</dbReference>
<keyword evidence="24" id="KW-1185">Reference proteome</keyword>
<evidence type="ECO:0000256" key="2">
    <source>
        <dbReference type="ARBA" id="ARBA00004673"/>
    </source>
</evidence>
<feature type="transmembrane region" description="Helical" evidence="20">
    <location>
        <begin position="780"/>
        <end position="801"/>
    </location>
</feature>
<evidence type="ECO:0000256" key="8">
    <source>
        <dbReference type="ARBA" id="ARBA00022660"/>
    </source>
</evidence>
<feature type="transmembrane region" description="Helical" evidence="20">
    <location>
        <begin position="662"/>
        <end position="681"/>
    </location>
</feature>
<evidence type="ECO:0000256" key="16">
    <source>
        <dbReference type="ARBA" id="ARBA00023136"/>
    </source>
</evidence>
<feature type="transmembrane region" description="Helical" evidence="20">
    <location>
        <begin position="406"/>
        <end position="432"/>
    </location>
</feature>
<evidence type="ECO:0000256" key="14">
    <source>
        <dbReference type="ARBA" id="ARBA00023004"/>
    </source>
</evidence>
<dbReference type="PROSITE" id="PS00077">
    <property type="entry name" value="COX1_CUB"/>
    <property type="match status" value="1"/>
</dbReference>
<feature type="transmembrane region" description="Helical" evidence="20">
    <location>
        <begin position="336"/>
        <end position="356"/>
    </location>
</feature>
<dbReference type="SUPFAM" id="SSF81442">
    <property type="entry name" value="Cytochrome c oxidase subunit I-like"/>
    <property type="match status" value="1"/>
</dbReference>
<evidence type="ECO:0000256" key="11">
    <source>
        <dbReference type="ARBA" id="ARBA00022967"/>
    </source>
</evidence>
<feature type="transmembrane region" description="Helical" evidence="20">
    <location>
        <begin position="162"/>
        <end position="186"/>
    </location>
</feature>
<dbReference type="PANTHER" id="PTHR10422">
    <property type="entry name" value="CYTOCHROME C OXIDASE SUBUNIT 1"/>
    <property type="match status" value="1"/>
</dbReference>
<dbReference type="PROSITE" id="PS50855">
    <property type="entry name" value="COX1"/>
    <property type="match status" value="1"/>
</dbReference>
<evidence type="ECO:0000256" key="17">
    <source>
        <dbReference type="ARBA" id="ARBA00047816"/>
    </source>
</evidence>
<evidence type="ECO:0000256" key="4">
    <source>
        <dbReference type="ARBA" id="ARBA00012949"/>
    </source>
</evidence>
<dbReference type="EMBL" id="WTPX01000032">
    <property type="protein sequence ID" value="NNJ25339.1"/>
    <property type="molecule type" value="Genomic_DNA"/>
</dbReference>
<keyword evidence="15" id="KW-0186">Copper</keyword>
<feature type="transmembrane region" description="Helical" evidence="20">
    <location>
        <begin position="368"/>
        <end position="394"/>
    </location>
</feature>
<dbReference type="InterPro" id="IPR000298">
    <property type="entry name" value="Cyt_c_oxidase-like_su3"/>
</dbReference>
<dbReference type="InterPro" id="IPR023616">
    <property type="entry name" value="Cyt_c_oxase-like_su1_dom"/>
</dbReference>
<feature type="transmembrane region" description="Helical" evidence="20">
    <location>
        <begin position="444"/>
        <end position="464"/>
    </location>
</feature>
<feature type="compositionally biased region" description="Basic and acidic residues" evidence="19">
    <location>
        <begin position="14"/>
        <end position="23"/>
    </location>
</feature>
<evidence type="ECO:0000256" key="18">
    <source>
        <dbReference type="RuleBase" id="RU000370"/>
    </source>
</evidence>
<feature type="transmembrane region" description="Helical" evidence="20">
    <location>
        <begin position="212"/>
        <end position="236"/>
    </location>
</feature>
<evidence type="ECO:0000259" key="22">
    <source>
        <dbReference type="PROSITE" id="PS50855"/>
    </source>
</evidence>
<keyword evidence="13 20" id="KW-1133">Transmembrane helix</keyword>
<comment type="pathway">
    <text evidence="2">Energy metabolism; oxidative phosphorylation.</text>
</comment>
<protein>
    <recommendedName>
        <fullName evidence="4">cytochrome-c oxidase</fullName>
        <ecNumber evidence="4">7.1.1.9</ecNumber>
    </recommendedName>
</protein>
<dbReference type="InterPro" id="IPR036927">
    <property type="entry name" value="Cyt_c_oxase-like_su1_sf"/>
</dbReference>